<evidence type="ECO:0000256" key="2">
    <source>
        <dbReference type="ARBA" id="ARBA00022450"/>
    </source>
</evidence>
<dbReference type="Gene3D" id="1.10.1200.10">
    <property type="entry name" value="ACP-like"/>
    <property type="match status" value="1"/>
</dbReference>
<dbReference type="Pfam" id="PF00668">
    <property type="entry name" value="Condensation"/>
    <property type="match status" value="1"/>
</dbReference>
<dbReference type="InterPro" id="IPR020845">
    <property type="entry name" value="AMP-binding_CS"/>
</dbReference>
<dbReference type="InterPro" id="IPR009081">
    <property type="entry name" value="PP-bd_ACP"/>
</dbReference>
<evidence type="ECO:0000256" key="4">
    <source>
        <dbReference type="SAM" id="MobiDB-lite"/>
    </source>
</evidence>
<dbReference type="PROSITE" id="PS00455">
    <property type="entry name" value="AMP_BINDING"/>
    <property type="match status" value="1"/>
</dbReference>
<dbReference type="Pfam" id="PF13193">
    <property type="entry name" value="AMP-binding_C"/>
    <property type="match status" value="1"/>
</dbReference>
<dbReference type="InterPro" id="IPR001242">
    <property type="entry name" value="Condensation_dom"/>
</dbReference>
<dbReference type="Pfam" id="PF00550">
    <property type="entry name" value="PP-binding"/>
    <property type="match status" value="1"/>
</dbReference>
<dbReference type="EMBL" id="JBEZVI010000014">
    <property type="protein sequence ID" value="MEU3712015.1"/>
    <property type="molecule type" value="Genomic_DNA"/>
</dbReference>
<evidence type="ECO:0000259" key="5">
    <source>
        <dbReference type="PROSITE" id="PS50075"/>
    </source>
</evidence>
<feature type="region of interest" description="Disordered" evidence="4">
    <location>
        <begin position="84"/>
        <end position="111"/>
    </location>
</feature>
<dbReference type="InterPro" id="IPR036736">
    <property type="entry name" value="ACP-like_sf"/>
</dbReference>
<dbReference type="PANTHER" id="PTHR45527:SF1">
    <property type="entry name" value="FATTY ACID SYNTHASE"/>
    <property type="match status" value="1"/>
</dbReference>
<sequence>MTDLTATAPGPTGTADADPSHPASFAQRRLWFLDQLDSGNAAYNLMAALRLRGPLDTEALHWSLNRIVDRHEVLRTVFRADGEGEPRQRVTPHRPLDLPVTDLTGQPREERDERARTLIETETERAFDLATGPLIRTRVVRLDQREHVLAVICHHTVCDGWSMDRLFAELSELYAARTAGRDPALEPLPLQFGEYAARQRGELAGAEARAALAHWRTRLQGAPTLLELPTSFPRPAVQGFDGATHTVPLSPGTWQEVRAAAARHKATPFMLLLSVFALQLSRLSGADDLVIGSPSAGRGRPELAPLIGMFVNTLPLRIDLSGEVTFEELLRRVRRSALDAFPRQDVPLERIVTELGPERARSHDPLFQTMFALQQPLSAPELAGLATDIFPASPRTTFTDLWLEIRPHAAGSDGTGGADCCFRYRTELFDAETVGRLARQYQHLLRTALDAPGTRLSRFSLTGEQETARLLRQGNRSAQAHPWDGPVHEAVDRQARRTPGATAVVFADERLSYAQLAGRTGQLARHLAAHGAAADTPVAVCLPRGTGLVTSVLAVMASGSAYLPLSPEDPPARLVRMLRAAGAAHILTTRELAPVLADAGVPVTAVDTFPWEEGGWPDRPMAPGRVGPDHLAYVIHTSGSTGAPKAVGVPHRGLANRIRGIQDTHGLDTTDRVLHKTPVTFDVSLWELLWPLTVGATLVVAAPGGHRDPTYLVELIERERVTTVHFVPPLLAAFLEEPGLHRCASLRRVLCSGQELPRATRDRCLERLPARLFNAYGPTEASIEVTEEECAPKATGGGAPDPRVSIGRPIAGAEVYVLDAELRPVPAGVPGELYLGGVALARGYLGQPALTADRFVPHPFSRTPGARLYRTGDLVRWRSDAALDFLGRNDHQVKIRGIRVEPGEIENVLRAHPDVRDAVVVATRPDGATGIQLTAYLVPYATDGSRAAPDADALVAAVDDRLRASLPGFMVPSRTVVLPRLPLNASGKVDRAALPAPAAPAPAPATARVAPADHVESTLARIWSQVLDRPGTDVTEDFFALGGDSLKSIQLVHRAREAGLSLRVGDIFHHPTVRDLAAHVRRTAAPAEPREDR</sequence>
<dbReference type="NCBIfam" id="TIGR01733">
    <property type="entry name" value="AA-adenyl-dom"/>
    <property type="match status" value="1"/>
</dbReference>
<dbReference type="SUPFAM" id="SSF52777">
    <property type="entry name" value="CoA-dependent acyltransferases"/>
    <property type="match status" value="2"/>
</dbReference>
<keyword evidence="3" id="KW-0597">Phosphoprotein</keyword>
<keyword evidence="2" id="KW-0596">Phosphopantetheine</keyword>
<dbReference type="Pfam" id="PF00501">
    <property type="entry name" value="AMP-binding"/>
    <property type="match status" value="1"/>
</dbReference>
<feature type="region of interest" description="Disordered" evidence="4">
    <location>
        <begin position="1"/>
        <end position="21"/>
    </location>
</feature>
<dbReference type="Gene3D" id="3.30.300.30">
    <property type="match status" value="1"/>
</dbReference>
<dbReference type="PANTHER" id="PTHR45527">
    <property type="entry name" value="NONRIBOSOMAL PEPTIDE SYNTHETASE"/>
    <property type="match status" value="1"/>
</dbReference>
<dbReference type="InterPro" id="IPR025110">
    <property type="entry name" value="AMP-bd_C"/>
</dbReference>
<keyword evidence="7" id="KW-1185">Reference proteome</keyword>
<dbReference type="RefSeq" id="WP_051739812.1">
    <property type="nucleotide sequence ID" value="NZ_JBEZVI010000014.1"/>
</dbReference>
<reference evidence="6 7" key="1">
    <citation type="submission" date="2024-06" db="EMBL/GenBank/DDBJ databases">
        <title>The Natural Products Discovery Center: Release of the First 8490 Sequenced Strains for Exploring Actinobacteria Biosynthetic Diversity.</title>
        <authorList>
            <person name="Kalkreuter E."/>
            <person name="Kautsar S.A."/>
            <person name="Yang D."/>
            <person name="Bader C.D."/>
            <person name="Teijaro C.N."/>
            <person name="Fluegel L."/>
            <person name="Davis C.M."/>
            <person name="Simpson J.R."/>
            <person name="Lauterbach L."/>
            <person name="Steele A.D."/>
            <person name="Gui C."/>
            <person name="Meng S."/>
            <person name="Li G."/>
            <person name="Viehrig K."/>
            <person name="Ye F."/>
            <person name="Su P."/>
            <person name="Kiefer A.F."/>
            <person name="Nichols A."/>
            <person name="Cepeda A.J."/>
            <person name="Yan W."/>
            <person name="Fan B."/>
            <person name="Jiang Y."/>
            <person name="Adhikari A."/>
            <person name="Zheng C.-J."/>
            <person name="Schuster L."/>
            <person name="Cowan T.M."/>
            <person name="Smanski M.J."/>
            <person name="Chevrette M.G."/>
            <person name="De Carvalho L.P.S."/>
            <person name="Shen B."/>
        </authorList>
    </citation>
    <scope>NUCLEOTIDE SEQUENCE [LARGE SCALE GENOMIC DNA]</scope>
    <source>
        <strain evidence="6 7">NPDC033039</strain>
    </source>
</reference>
<evidence type="ECO:0000313" key="7">
    <source>
        <dbReference type="Proteomes" id="UP001550853"/>
    </source>
</evidence>
<dbReference type="InterPro" id="IPR023213">
    <property type="entry name" value="CAT-like_dom_sf"/>
</dbReference>
<dbReference type="InterPro" id="IPR045851">
    <property type="entry name" value="AMP-bd_C_sf"/>
</dbReference>
<organism evidence="6 7">
    <name type="scientific">Streptomyces catenulae</name>
    <dbReference type="NCBI Taxonomy" id="66875"/>
    <lineage>
        <taxon>Bacteria</taxon>
        <taxon>Bacillati</taxon>
        <taxon>Actinomycetota</taxon>
        <taxon>Actinomycetes</taxon>
        <taxon>Kitasatosporales</taxon>
        <taxon>Streptomycetaceae</taxon>
        <taxon>Streptomyces</taxon>
    </lineage>
</organism>
<name>A0ABV2Z203_9ACTN</name>
<evidence type="ECO:0000256" key="1">
    <source>
        <dbReference type="ARBA" id="ARBA00001957"/>
    </source>
</evidence>
<dbReference type="Gene3D" id="2.30.38.10">
    <property type="entry name" value="Luciferase, Domain 3"/>
    <property type="match status" value="1"/>
</dbReference>
<dbReference type="SUPFAM" id="SSF47336">
    <property type="entry name" value="ACP-like"/>
    <property type="match status" value="1"/>
</dbReference>
<accession>A0ABV2Z203</accession>
<dbReference type="InterPro" id="IPR000873">
    <property type="entry name" value="AMP-dep_synth/lig_dom"/>
</dbReference>
<dbReference type="CDD" id="cd19531">
    <property type="entry name" value="LCL_NRPS-like"/>
    <property type="match status" value="1"/>
</dbReference>
<comment type="cofactor">
    <cofactor evidence="1">
        <name>pantetheine 4'-phosphate</name>
        <dbReference type="ChEBI" id="CHEBI:47942"/>
    </cofactor>
</comment>
<dbReference type="PROSITE" id="PS00012">
    <property type="entry name" value="PHOSPHOPANTETHEINE"/>
    <property type="match status" value="1"/>
</dbReference>
<comment type="caution">
    <text evidence="6">The sequence shown here is derived from an EMBL/GenBank/DDBJ whole genome shotgun (WGS) entry which is preliminary data.</text>
</comment>
<dbReference type="Proteomes" id="UP001550853">
    <property type="component" value="Unassembled WGS sequence"/>
</dbReference>
<dbReference type="InterPro" id="IPR010071">
    <property type="entry name" value="AA_adenyl_dom"/>
</dbReference>
<gene>
    <name evidence="6" type="ORF">AB0E61_18205</name>
</gene>
<dbReference type="CDD" id="cd17646">
    <property type="entry name" value="A_NRPS_AB3403-like"/>
    <property type="match status" value="1"/>
</dbReference>
<dbReference type="Gene3D" id="3.40.50.980">
    <property type="match status" value="2"/>
</dbReference>
<evidence type="ECO:0000256" key="3">
    <source>
        <dbReference type="ARBA" id="ARBA00022553"/>
    </source>
</evidence>
<proteinExistence type="predicted"/>
<dbReference type="Gene3D" id="3.30.559.10">
    <property type="entry name" value="Chloramphenicol acetyltransferase-like domain"/>
    <property type="match status" value="1"/>
</dbReference>
<feature type="domain" description="Carrier" evidence="5">
    <location>
        <begin position="1010"/>
        <end position="1084"/>
    </location>
</feature>
<protein>
    <submittedName>
        <fullName evidence="6">Non-ribosomal peptide synthetase</fullName>
    </submittedName>
</protein>
<evidence type="ECO:0000313" key="6">
    <source>
        <dbReference type="EMBL" id="MEU3712015.1"/>
    </source>
</evidence>
<dbReference type="InterPro" id="IPR020806">
    <property type="entry name" value="PKS_PP-bd"/>
</dbReference>
<dbReference type="SUPFAM" id="SSF56801">
    <property type="entry name" value="Acetyl-CoA synthetase-like"/>
    <property type="match status" value="1"/>
</dbReference>
<dbReference type="SMART" id="SM00823">
    <property type="entry name" value="PKS_PP"/>
    <property type="match status" value="1"/>
</dbReference>
<dbReference type="Gene3D" id="3.30.559.30">
    <property type="entry name" value="Nonribosomal peptide synthetase, condensation domain"/>
    <property type="match status" value="1"/>
</dbReference>
<dbReference type="InterPro" id="IPR006162">
    <property type="entry name" value="Ppantetheine_attach_site"/>
</dbReference>
<dbReference type="PROSITE" id="PS50075">
    <property type="entry name" value="CARRIER"/>
    <property type="match status" value="1"/>
</dbReference>
<feature type="compositionally biased region" description="Low complexity" evidence="4">
    <location>
        <begin position="1"/>
        <end position="17"/>
    </location>
</feature>